<reference evidence="12" key="1">
    <citation type="submission" date="2013-07" db="EMBL/GenBank/DDBJ databases">
        <title>The genome of Eucalyptus grandis.</title>
        <authorList>
            <person name="Schmutz J."/>
            <person name="Hayes R."/>
            <person name="Myburg A."/>
            <person name="Tuskan G."/>
            <person name="Grattapaglia D."/>
            <person name="Rokhsar D.S."/>
        </authorList>
    </citation>
    <scope>NUCLEOTIDE SEQUENCE</scope>
    <source>
        <tissue evidence="12">Leaf extractions</tissue>
    </source>
</reference>
<evidence type="ECO:0000256" key="6">
    <source>
        <dbReference type="ARBA" id="ARBA00023163"/>
    </source>
</evidence>
<keyword evidence="5" id="KW-0238">DNA-binding</keyword>
<dbReference type="AlphaFoldDB" id="A0A059B1H6"/>
<dbReference type="Gramene" id="KCW59948">
    <property type="protein sequence ID" value="KCW59948"/>
    <property type="gene ID" value="EUGRSUZ_H02675"/>
</dbReference>
<dbReference type="GO" id="GO:0043565">
    <property type="term" value="F:sequence-specific DNA binding"/>
    <property type="evidence" value="ECO:0007669"/>
    <property type="project" value="InterPro"/>
</dbReference>
<keyword evidence="4" id="KW-0346">Stress response</keyword>
<feature type="domain" description="HSF-type DNA-binding" evidence="11">
    <location>
        <begin position="59"/>
        <end position="83"/>
    </location>
</feature>
<feature type="region of interest" description="Disordered" evidence="10">
    <location>
        <begin position="451"/>
        <end position="486"/>
    </location>
</feature>
<dbReference type="SMR" id="A0A059B1H6"/>
<dbReference type="InterPro" id="IPR000232">
    <property type="entry name" value="HSF_DNA-bd"/>
</dbReference>
<organism evidence="12">
    <name type="scientific">Eucalyptus grandis</name>
    <name type="common">Flooded gum</name>
    <dbReference type="NCBI Taxonomy" id="71139"/>
    <lineage>
        <taxon>Eukaryota</taxon>
        <taxon>Viridiplantae</taxon>
        <taxon>Streptophyta</taxon>
        <taxon>Embryophyta</taxon>
        <taxon>Tracheophyta</taxon>
        <taxon>Spermatophyta</taxon>
        <taxon>Magnoliopsida</taxon>
        <taxon>eudicotyledons</taxon>
        <taxon>Gunneridae</taxon>
        <taxon>Pentapetalae</taxon>
        <taxon>rosids</taxon>
        <taxon>malvids</taxon>
        <taxon>Myrtales</taxon>
        <taxon>Myrtaceae</taxon>
        <taxon>Myrtoideae</taxon>
        <taxon>Eucalypteae</taxon>
        <taxon>Eucalyptus</taxon>
    </lineage>
</organism>
<evidence type="ECO:0000256" key="3">
    <source>
        <dbReference type="ARBA" id="ARBA00023015"/>
    </source>
</evidence>
<dbReference type="GO" id="GO:0034605">
    <property type="term" value="P:cellular response to heat"/>
    <property type="evidence" value="ECO:0000318"/>
    <property type="project" value="GO_Central"/>
</dbReference>
<dbReference type="SMART" id="SM00415">
    <property type="entry name" value="HSF"/>
    <property type="match status" value="1"/>
</dbReference>
<protein>
    <recommendedName>
        <fullName evidence="11">HSF-type DNA-binding domain-containing protein</fullName>
    </recommendedName>
</protein>
<dbReference type="OMA" id="MPQIGQE"/>
<keyword evidence="9" id="KW-0175">Coiled coil</keyword>
<gene>
    <name evidence="12" type="ORF">EUGRSUZ_H02675</name>
</gene>
<dbReference type="PROSITE" id="PS00434">
    <property type="entry name" value="HSF_DOMAIN"/>
    <property type="match status" value="1"/>
</dbReference>
<dbReference type="FunFam" id="1.10.10.10:FF:000057">
    <property type="entry name" value="Heat shock transcription factor 1"/>
    <property type="match status" value="1"/>
</dbReference>
<keyword evidence="2" id="KW-0597">Phosphoprotein</keyword>
<dbReference type="InterPro" id="IPR036388">
    <property type="entry name" value="WH-like_DNA-bd_sf"/>
</dbReference>
<evidence type="ECO:0000256" key="4">
    <source>
        <dbReference type="ARBA" id="ARBA00023016"/>
    </source>
</evidence>
<dbReference type="EMBL" id="KK198760">
    <property type="protein sequence ID" value="KCW59948.1"/>
    <property type="molecule type" value="Genomic_DNA"/>
</dbReference>
<dbReference type="PANTHER" id="PTHR10015">
    <property type="entry name" value="HEAT SHOCK TRANSCRIPTION FACTOR"/>
    <property type="match status" value="1"/>
</dbReference>
<keyword evidence="3" id="KW-0805">Transcription regulation</keyword>
<dbReference type="eggNOG" id="KOG0627">
    <property type="taxonomic scope" value="Eukaryota"/>
</dbReference>
<dbReference type="FunCoup" id="A0A059B1H6">
    <property type="interactions" value="253"/>
</dbReference>
<dbReference type="InParanoid" id="A0A059B1H6"/>
<dbReference type="KEGG" id="egr:104414278"/>
<evidence type="ECO:0000256" key="1">
    <source>
        <dbReference type="ARBA" id="ARBA00004123"/>
    </source>
</evidence>
<dbReference type="GO" id="GO:0003700">
    <property type="term" value="F:DNA-binding transcription factor activity"/>
    <property type="evidence" value="ECO:0000318"/>
    <property type="project" value="GO_Central"/>
</dbReference>
<evidence type="ECO:0000256" key="9">
    <source>
        <dbReference type="SAM" id="Coils"/>
    </source>
</evidence>
<dbReference type="Gene3D" id="1.10.10.10">
    <property type="entry name" value="Winged helix-like DNA-binding domain superfamily/Winged helix DNA-binding domain"/>
    <property type="match status" value="1"/>
</dbReference>
<feature type="compositionally biased region" description="Polar residues" evidence="10">
    <location>
        <begin position="412"/>
        <end position="424"/>
    </location>
</feature>
<dbReference type="GO" id="GO:0005634">
    <property type="term" value="C:nucleus"/>
    <property type="evidence" value="ECO:0000318"/>
    <property type="project" value="GO_Central"/>
</dbReference>
<comment type="subcellular location">
    <subcellularLocation>
        <location evidence="1">Nucleus</location>
    </subcellularLocation>
</comment>
<evidence type="ECO:0000256" key="5">
    <source>
        <dbReference type="ARBA" id="ARBA00023125"/>
    </source>
</evidence>
<evidence type="ECO:0000259" key="11">
    <source>
        <dbReference type="PROSITE" id="PS00434"/>
    </source>
</evidence>
<evidence type="ECO:0000313" key="12">
    <source>
        <dbReference type="EMBL" id="KCW59948.1"/>
    </source>
</evidence>
<feature type="region of interest" description="Disordered" evidence="10">
    <location>
        <begin position="316"/>
        <end position="336"/>
    </location>
</feature>
<keyword evidence="7" id="KW-0539">Nucleus</keyword>
<dbReference type="PRINTS" id="PR00056">
    <property type="entry name" value="HSFDOMAIN"/>
</dbReference>
<accession>A0A059B1H6</accession>
<comment type="similarity">
    <text evidence="8">Belongs to the HSF family. Class A subfamily.</text>
</comment>
<sequence>MDAAPPGGGGGGGGGGPAPFLMKTYEMVDDAGTDEIVAWSSSKTSFVVWNPPEFARLLLPTYFKHNNFSSFIRQLNTYGFRKIDPERWEFANEEFVKDKKHLLKNIHRRKPIHSHSQPQGSMVDSERAAYEEELEKLNRDKSALEAKIVRLKQQQSIGKLHMGELFQRVGGMERRQEDLLAFLEKNLQNPNFVEHLTRKVKSLDLSAYKKKRRLPHTDHGRPGAENSLDTHSSSRLELGNIFQQDFSNKLRLELSPAVSDINLVSNSTHSSYEDGGSPRRITSESDPKDAPMGTESLLSAPEAVELSDTGTSFTFKMDSSMQRKPPVDESPRMHPLPMNLTTEEGDNNVSCQLNLSLASSLLQVDHSQQFNRLNVLGSETSKSPDARSNASITESGFGVLQKNKNSDEERTNSSLPEAQNNNQPIAPASGRINDVFWEQFLTERPGALENEEACSSYRENSYDVHGDQRPGPGMSRNSKSMERLTL</sequence>
<evidence type="ECO:0000256" key="8">
    <source>
        <dbReference type="ARBA" id="ARBA00061350"/>
    </source>
</evidence>
<feature type="region of interest" description="Disordered" evidence="10">
    <location>
        <begin position="378"/>
        <end position="429"/>
    </location>
</feature>
<dbReference type="Pfam" id="PF00447">
    <property type="entry name" value="HSF_DNA-bind"/>
    <property type="match status" value="1"/>
</dbReference>
<feature type="region of interest" description="Disordered" evidence="10">
    <location>
        <begin position="266"/>
        <end position="294"/>
    </location>
</feature>
<dbReference type="STRING" id="71139.A0A059B1H6"/>
<feature type="compositionally biased region" description="Polar residues" evidence="10">
    <location>
        <begin position="378"/>
        <end position="394"/>
    </location>
</feature>
<evidence type="ECO:0000256" key="2">
    <source>
        <dbReference type="ARBA" id="ARBA00022553"/>
    </source>
</evidence>
<dbReference type="OrthoDB" id="60033at2759"/>
<dbReference type="PANTHER" id="PTHR10015:SF377">
    <property type="entry name" value="HEAT STRESS TRANSCRIPTION FACTOR A-5"/>
    <property type="match status" value="1"/>
</dbReference>
<dbReference type="InterPro" id="IPR036390">
    <property type="entry name" value="WH_DNA-bd_sf"/>
</dbReference>
<name>A0A059B1H6_EUCGR</name>
<feature type="region of interest" description="Disordered" evidence="10">
    <location>
        <begin position="211"/>
        <end position="231"/>
    </location>
</feature>
<evidence type="ECO:0000256" key="10">
    <source>
        <dbReference type="SAM" id="MobiDB-lite"/>
    </source>
</evidence>
<keyword evidence="6" id="KW-0804">Transcription</keyword>
<feature type="coiled-coil region" evidence="9">
    <location>
        <begin position="127"/>
        <end position="154"/>
    </location>
</feature>
<evidence type="ECO:0000256" key="7">
    <source>
        <dbReference type="ARBA" id="ARBA00023242"/>
    </source>
</evidence>
<proteinExistence type="inferred from homology"/>
<dbReference type="SUPFAM" id="SSF46785">
    <property type="entry name" value="Winged helix' DNA-binding domain"/>
    <property type="match status" value="1"/>
</dbReference>